<feature type="compositionally biased region" description="Basic and acidic residues" evidence="1">
    <location>
        <begin position="151"/>
        <end position="165"/>
    </location>
</feature>
<feature type="region of interest" description="Disordered" evidence="1">
    <location>
        <begin position="150"/>
        <end position="172"/>
    </location>
</feature>
<name>A0A897N6K6_9EURY</name>
<dbReference type="GeneID" id="68853240"/>
<proteinExistence type="predicted"/>
<dbReference type="AlphaFoldDB" id="A0A897N6K6"/>
<dbReference type="KEGG" id="hds:HSR122_2644"/>
<protein>
    <submittedName>
        <fullName evidence="2">PD-(D/E)XK superfamily nuclease</fullName>
    </submittedName>
</protein>
<evidence type="ECO:0000256" key="1">
    <source>
        <dbReference type="SAM" id="MobiDB-lite"/>
    </source>
</evidence>
<gene>
    <name evidence="2" type="ORF">HSR122_2644</name>
</gene>
<dbReference type="EMBL" id="CP064788">
    <property type="protein sequence ID" value="QSG10020.1"/>
    <property type="molecule type" value="Genomic_DNA"/>
</dbReference>
<organism evidence="2 3">
    <name type="scientific">Halapricum desulfuricans</name>
    <dbReference type="NCBI Taxonomy" id="2841257"/>
    <lineage>
        <taxon>Archaea</taxon>
        <taxon>Methanobacteriati</taxon>
        <taxon>Methanobacteriota</taxon>
        <taxon>Stenosarchaea group</taxon>
        <taxon>Halobacteria</taxon>
        <taxon>Halobacteriales</taxon>
        <taxon>Haloarculaceae</taxon>
        <taxon>Halapricum</taxon>
    </lineage>
</organism>
<evidence type="ECO:0000313" key="2">
    <source>
        <dbReference type="EMBL" id="QSG10020.1"/>
    </source>
</evidence>
<accession>A0A897N6K6</accession>
<keyword evidence="3" id="KW-1185">Reference proteome</keyword>
<sequence length="172" mass="18861">MIGGGLGNEVLQYVEEWIPDRSYRSETKFQNDLQEYLDQRLNESGGMGLDIGLGGGSGDQIPVKREHGSVNADVAVGDDIGIEMKRDFTNSKKHRLSGQITDYQKEFPYVIVVACGISDMDGWRELQNEYGGPGGIGMNQGEVHFVHKKKENFGKDPSEVNRDGDGPLGGVL</sequence>
<evidence type="ECO:0000313" key="3">
    <source>
        <dbReference type="Proteomes" id="UP000662973"/>
    </source>
</evidence>
<dbReference type="Proteomes" id="UP000662973">
    <property type="component" value="Chromosome"/>
</dbReference>
<dbReference type="RefSeq" id="WP_229110178.1">
    <property type="nucleotide sequence ID" value="NZ_CP064788.1"/>
</dbReference>
<reference evidence="2 3" key="1">
    <citation type="submission" date="2020-11" db="EMBL/GenBank/DDBJ databases">
        <title>Carbohydrate-dependent, anaerobic sulfur respiration: A novel catabolism in halophilic archaea.</title>
        <authorList>
            <person name="Sorokin D.Y."/>
            <person name="Messina E."/>
            <person name="Smedile F."/>
            <person name="La Cono V."/>
            <person name="Hallsworth J.E."/>
            <person name="Yakimov M.M."/>
        </authorList>
    </citation>
    <scope>NUCLEOTIDE SEQUENCE [LARGE SCALE GENOMIC DNA]</scope>
    <source>
        <strain evidence="2 3">HSR12-2</strain>
    </source>
</reference>